<evidence type="ECO:0008006" key="4">
    <source>
        <dbReference type="Google" id="ProtNLM"/>
    </source>
</evidence>
<evidence type="ECO:0000256" key="1">
    <source>
        <dbReference type="SAM" id="MobiDB-lite"/>
    </source>
</evidence>
<evidence type="ECO:0000313" key="3">
    <source>
        <dbReference type="Proteomes" id="UP001642464"/>
    </source>
</evidence>
<sequence>QYKNPECYDAWVGSLVKAAQENPGQDWAHTVQNLSSISPYQPKETKQESINAFLVARNSASASGLKHSLQEQSNTNPWQKHNTNTPQGHGVHQRQNIDQQQPIQQP</sequence>
<accession>A0ABP0J9I0</accession>
<name>A0ABP0J9I0_9DINO</name>
<gene>
    <name evidence="2" type="ORF">SCF082_LOCUS10910</name>
</gene>
<proteinExistence type="predicted"/>
<keyword evidence="3" id="KW-1185">Reference proteome</keyword>
<organism evidence="2 3">
    <name type="scientific">Durusdinium trenchii</name>
    <dbReference type="NCBI Taxonomy" id="1381693"/>
    <lineage>
        <taxon>Eukaryota</taxon>
        <taxon>Sar</taxon>
        <taxon>Alveolata</taxon>
        <taxon>Dinophyceae</taxon>
        <taxon>Suessiales</taxon>
        <taxon>Symbiodiniaceae</taxon>
        <taxon>Durusdinium</taxon>
    </lineage>
</organism>
<evidence type="ECO:0000313" key="2">
    <source>
        <dbReference type="EMBL" id="CAK9011022.1"/>
    </source>
</evidence>
<feature type="non-terminal residue" evidence="2">
    <location>
        <position position="106"/>
    </location>
</feature>
<feature type="compositionally biased region" description="Polar residues" evidence="1">
    <location>
        <begin position="70"/>
        <end position="87"/>
    </location>
</feature>
<dbReference type="Proteomes" id="UP001642464">
    <property type="component" value="Unassembled WGS sequence"/>
</dbReference>
<reference evidence="2 3" key="1">
    <citation type="submission" date="2024-02" db="EMBL/GenBank/DDBJ databases">
        <authorList>
            <person name="Chen Y."/>
            <person name="Shah S."/>
            <person name="Dougan E. K."/>
            <person name="Thang M."/>
            <person name="Chan C."/>
        </authorList>
    </citation>
    <scope>NUCLEOTIDE SEQUENCE [LARGE SCALE GENOMIC DNA]</scope>
</reference>
<feature type="region of interest" description="Disordered" evidence="1">
    <location>
        <begin position="60"/>
        <end position="106"/>
    </location>
</feature>
<protein>
    <recommendedName>
        <fullName evidence="4">PH domain-containing protein</fullName>
    </recommendedName>
</protein>
<feature type="compositionally biased region" description="Low complexity" evidence="1">
    <location>
        <begin position="93"/>
        <end position="106"/>
    </location>
</feature>
<comment type="caution">
    <text evidence="2">The sequence shown here is derived from an EMBL/GenBank/DDBJ whole genome shotgun (WGS) entry which is preliminary data.</text>
</comment>
<feature type="non-terminal residue" evidence="2">
    <location>
        <position position="1"/>
    </location>
</feature>
<dbReference type="EMBL" id="CAXAMM010006436">
    <property type="protein sequence ID" value="CAK9011022.1"/>
    <property type="molecule type" value="Genomic_DNA"/>
</dbReference>